<keyword evidence="8" id="KW-0444">Lipid biosynthesis</keyword>
<dbReference type="Proteomes" id="UP000053766">
    <property type="component" value="Unassembled WGS sequence"/>
</dbReference>
<evidence type="ECO:0000256" key="13">
    <source>
        <dbReference type="ARBA" id="ARBA00023098"/>
    </source>
</evidence>
<keyword evidence="11" id="KW-0999">Mitochondrion inner membrane</keyword>
<reference evidence="20 21" key="1">
    <citation type="submission" date="2013-11" db="EMBL/GenBank/DDBJ databases">
        <title>Draft genome of the bovine lungworm Dictyocaulus viviparus.</title>
        <authorList>
            <person name="Mitreva M."/>
        </authorList>
    </citation>
    <scope>NUCLEOTIDE SEQUENCE [LARGE SCALE GENOMIC DNA]</scope>
    <source>
        <strain evidence="20 21">HannoverDv2000</strain>
    </source>
</reference>
<dbReference type="AlphaFoldDB" id="A0A0D8Y557"/>
<reference evidence="21" key="2">
    <citation type="journal article" date="2016" name="Sci. Rep.">
        <title>Dictyocaulus viviparus genome, variome and transcriptome elucidate lungworm biology and support future intervention.</title>
        <authorList>
            <person name="McNulty S.N."/>
            <person name="Strube C."/>
            <person name="Rosa B.A."/>
            <person name="Martin J.C."/>
            <person name="Tyagi R."/>
            <person name="Choi Y.J."/>
            <person name="Wang Q."/>
            <person name="Hallsworth Pepin K."/>
            <person name="Zhang X."/>
            <person name="Ozersky P."/>
            <person name="Wilson R.K."/>
            <person name="Sternberg P.W."/>
            <person name="Gasser R.B."/>
            <person name="Mitreva M."/>
        </authorList>
    </citation>
    <scope>NUCLEOTIDE SEQUENCE [LARGE SCALE GENOMIC DNA]</scope>
    <source>
        <strain evidence="21">HannoverDv2000</strain>
    </source>
</reference>
<dbReference type="EMBL" id="KN716190">
    <property type="protein sequence ID" value="KJH51144.1"/>
    <property type="molecule type" value="Genomic_DNA"/>
</dbReference>
<keyword evidence="21" id="KW-1185">Reference proteome</keyword>
<evidence type="ECO:0000256" key="14">
    <source>
        <dbReference type="ARBA" id="ARBA00023128"/>
    </source>
</evidence>
<dbReference type="OrthoDB" id="341477at2759"/>
<evidence type="ECO:0000256" key="12">
    <source>
        <dbReference type="ARBA" id="ARBA00022842"/>
    </source>
</evidence>
<keyword evidence="9" id="KW-0808">Transferase</keyword>
<organism evidence="20 21">
    <name type="scientific">Dictyocaulus viviparus</name>
    <name type="common">Bovine lungworm</name>
    <dbReference type="NCBI Taxonomy" id="29172"/>
    <lineage>
        <taxon>Eukaryota</taxon>
        <taxon>Metazoa</taxon>
        <taxon>Ecdysozoa</taxon>
        <taxon>Nematoda</taxon>
        <taxon>Chromadorea</taxon>
        <taxon>Rhabditida</taxon>
        <taxon>Rhabditina</taxon>
        <taxon>Rhabditomorpha</taxon>
        <taxon>Strongyloidea</taxon>
        <taxon>Metastrongylidae</taxon>
        <taxon>Dictyocaulus</taxon>
    </lineage>
</organism>
<evidence type="ECO:0000256" key="19">
    <source>
        <dbReference type="ARBA" id="ARBA00031502"/>
    </source>
</evidence>
<keyword evidence="16" id="KW-0594">Phospholipid biosynthesis</keyword>
<proteinExistence type="inferred from homology"/>
<comment type="pathway">
    <text evidence="4">Lipid metabolism.</text>
</comment>
<comment type="similarity">
    <text evidence="5">Belongs to the TAM41 family.</text>
</comment>
<accession>A0A0D8Y557</accession>
<keyword evidence="14" id="KW-0496">Mitochondrion</keyword>
<evidence type="ECO:0000256" key="18">
    <source>
        <dbReference type="ARBA" id="ARBA00029893"/>
    </source>
</evidence>
<evidence type="ECO:0000256" key="1">
    <source>
        <dbReference type="ARBA" id="ARBA00001946"/>
    </source>
</evidence>
<evidence type="ECO:0000256" key="6">
    <source>
        <dbReference type="ARBA" id="ARBA00012487"/>
    </source>
</evidence>
<keyword evidence="17" id="KW-1208">Phospholipid metabolism</keyword>
<evidence type="ECO:0000256" key="7">
    <source>
        <dbReference type="ARBA" id="ARBA00018337"/>
    </source>
</evidence>
<dbReference type="STRING" id="29172.A0A0D8Y557"/>
<keyword evidence="10" id="KW-0548">Nucleotidyltransferase</keyword>
<evidence type="ECO:0000256" key="5">
    <source>
        <dbReference type="ARBA" id="ARBA00005458"/>
    </source>
</evidence>
<protein>
    <recommendedName>
        <fullName evidence="7">Phosphatidate cytidylyltransferase, mitochondrial</fullName>
        <ecNumber evidence="6">2.7.7.41</ecNumber>
    </recommendedName>
    <alternativeName>
        <fullName evidence="18">CDP-diacylglycerol synthase</fullName>
    </alternativeName>
    <alternativeName>
        <fullName evidence="19">Mitochondrial translocator assembly and maintenance protein 41 homolog</fullName>
    </alternativeName>
</protein>
<dbReference type="PANTHER" id="PTHR13619">
    <property type="entry name" value="PHOSPHATIDATE CYTIDYLYLTRANSFERASE, MITOCHONDRIAL"/>
    <property type="match status" value="1"/>
</dbReference>
<dbReference type="GO" id="GO:0032049">
    <property type="term" value="P:cardiolipin biosynthetic process"/>
    <property type="evidence" value="ECO:0007669"/>
    <property type="project" value="InterPro"/>
</dbReference>
<evidence type="ECO:0000256" key="3">
    <source>
        <dbReference type="ARBA" id="ARBA00005119"/>
    </source>
</evidence>
<keyword evidence="15" id="KW-0472">Membrane</keyword>
<keyword evidence="12" id="KW-0460">Magnesium</keyword>
<evidence type="ECO:0000256" key="10">
    <source>
        <dbReference type="ARBA" id="ARBA00022695"/>
    </source>
</evidence>
<dbReference type="GO" id="GO:0005743">
    <property type="term" value="C:mitochondrial inner membrane"/>
    <property type="evidence" value="ECO:0007669"/>
    <property type="project" value="UniProtKB-SubCell"/>
</dbReference>
<evidence type="ECO:0000313" key="20">
    <source>
        <dbReference type="EMBL" id="KJH51144.1"/>
    </source>
</evidence>
<evidence type="ECO:0000256" key="17">
    <source>
        <dbReference type="ARBA" id="ARBA00023264"/>
    </source>
</evidence>
<comment type="subcellular location">
    <subcellularLocation>
        <location evidence="2">Mitochondrion inner membrane</location>
        <topology evidence="2">Peripheral membrane protein</topology>
        <orientation evidence="2">Matrix side</orientation>
    </subcellularLocation>
</comment>
<dbReference type="Pfam" id="PF09139">
    <property type="entry name" value="Tam41_Mmp37"/>
    <property type="match status" value="1"/>
</dbReference>
<keyword evidence="13" id="KW-0443">Lipid metabolism</keyword>
<dbReference type="PANTHER" id="PTHR13619:SF0">
    <property type="entry name" value="PHOSPHATIDATE CYTIDYLYLTRANSFERASE, MITOCHONDRIAL"/>
    <property type="match status" value="1"/>
</dbReference>
<comment type="cofactor">
    <cofactor evidence="1">
        <name>Mg(2+)</name>
        <dbReference type="ChEBI" id="CHEBI:18420"/>
    </cofactor>
</comment>
<gene>
    <name evidence="20" type="ORF">DICVIV_02704</name>
</gene>
<name>A0A0D8Y557_DICVI</name>
<evidence type="ECO:0000256" key="2">
    <source>
        <dbReference type="ARBA" id="ARBA00004443"/>
    </source>
</evidence>
<sequence length="302" mass="34384">MLMNGYKELLERLPLSTIEYAFAYGSAAFQQKGEDKEDKMVDFILSTNDPLLFHKENIKRNPSHYSLLRLIGAKALSNFQTRFAARVYFNTRVKASSRRMKYGIITTEDLNRDLLDWQWLYVSGRLHKPVLDVNIFSIISLLLLPDSFTLEELYEEIVALSYSGDFRMCIGEDRNKVKKIVHGSMAELSDIYLPLLTNDSRIVVQNGNVTIYHRLNLLPSAVLSAVKKNWNKKNKLQKDTEEVLFLLAHRHDVSSHVLAAISSIIAPVAISQTVKNAVSAGFTRSVIYGVSKLSKMIRSLKR</sequence>
<evidence type="ECO:0000256" key="4">
    <source>
        <dbReference type="ARBA" id="ARBA00005189"/>
    </source>
</evidence>
<evidence type="ECO:0000256" key="16">
    <source>
        <dbReference type="ARBA" id="ARBA00023209"/>
    </source>
</evidence>
<dbReference type="InterPro" id="IPR015222">
    <property type="entry name" value="Tam41"/>
</dbReference>
<dbReference type="UniPathway" id="UPA00557">
    <property type="reaction ID" value="UER00614"/>
</dbReference>
<evidence type="ECO:0000256" key="9">
    <source>
        <dbReference type="ARBA" id="ARBA00022679"/>
    </source>
</evidence>
<dbReference type="GO" id="GO:0004605">
    <property type="term" value="F:phosphatidate cytidylyltransferase activity"/>
    <property type="evidence" value="ECO:0007669"/>
    <property type="project" value="UniProtKB-EC"/>
</dbReference>
<evidence type="ECO:0000256" key="11">
    <source>
        <dbReference type="ARBA" id="ARBA00022792"/>
    </source>
</evidence>
<comment type="pathway">
    <text evidence="3">Phospholipid metabolism; CDP-diacylglycerol biosynthesis; CDP-diacylglycerol from sn-glycerol 3-phosphate: step 3/3.</text>
</comment>
<evidence type="ECO:0000256" key="8">
    <source>
        <dbReference type="ARBA" id="ARBA00022516"/>
    </source>
</evidence>
<evidence type="ECO:0000256" key="15">
    <source>
        <dbReference type="ARBA" id="ARBA00023136"/>
    </source>
</evidence>
<dbReference type="GO" id="GO:0016024">
    <property type="term" value="P:CDP-diacylglycerol biosynthetic process"/>
    <property type="evidence" value="ECO:0007669"/>
    <property type="project" value="UniProtKB-UniPathway"/>
</dbReference>
<evidence type="ECO:0000313" key="21">
    <source>
        <dbReference type="Proteomes" id="UP000053766"/>
    </source>
</evidence>
<dbReference type="EC" id="2.7.7.41" evidence="6"/>